<accession>A0A6J4SAS7</accession>
<name>A0A6J4SAS7_9SPHN</name>
<dbReference type="Pfam" id="PF20043">
    <property type="entry name" value="DUF6445"/>
    <property type="match status" value="1"/>
</dbReference>
<proteinExistence type="predicted"/>
<evidence type="ECO:0000313" key="1">
    <source>
        <dbReference type="EMBL" id="CAA9494362.1"/>
    </source>
</evidence>
<reference evidence="1" key="1">
    <citation type="submission" date="2020-02" db="EMBL/GenBank/DDBJ databases">
        <authorList>
            <person name="Meier V. D."/>
        </authorList>
    </citation>
    <scope>NUCLEOTIDE SEQUENCE</scope>
    <source>
        <strain evidence="1">AVDCRST_MAG44</strain>
    </source>
</reference>
<protein>
    <submittedName>
        <fullName evidence="1">Uncharacterized protein</fullName>
    </submittedName>
</protein>
<dbReference type="EMBL" id="CADCVY010000028">
    <property type="protein sequence ID" value="CAA9494362.1"/>
    <property type="molecule type" value="Genomic_DNA"/>
</dbReference>
<dbReference type="AlphaFoldDB" id="A0A6J4SAS7"/>
<sequence length="224" mass="24378">MTGPAITACGIGREGQTLVTIDDFAPTPDALREAACASRFESAHHYPGIRSTLPDAYLREQLPLITKVLRSVFGRYGPVRVLDASFSIVTTPPDALSIAQRLPHCDAYSADRIALIHYLSLTSEEGTAFFRHRATGFETVNEARRQIYAERLAAELANADPLPQAYIASDTALFERIALAKARYNRALLYPSCLLHSGAIRSISSLDPTPETGRLTITGFLSVG</sequence>
<dbReference type="InterPro" id="IPR045617">
    <property type="entry name" value="DUF6445"/>
</dbReference>
<organism evidence="1">
    <name type="scientific">uncultured Sphingomonas sp</name>
    <dbReference type="NCBI Taxonomy" id="158754"/>
    <lineage>
        <taxon>Bacteria</taxon>
        <taxon>Pseudomonadati</taxon>
        <taxon>Pseudomonadota</taxon>
        <taxon>Alphaproteobacteria</taxon>
        <taxon>Sphingomonadales</taxon>
        <taxon>Sphingomonadaceae</taxon>
        <taxon>Sphingomonas</taxon>
        <taxon>environmental samples</taxon>
    </lineage>
</organism>
<gene>
    <name evidence="1" type="ORF">AVDCRST_MAG44-391</name>
</gene>